<reference evidence="2" key="1">
    <citation type="submission" date="2021-02" db="EMBL/GenBank/DDBJ databases">
        <authorList>
            <person name="Nowell W R."/>
        </authorList>
    </citation>
    <scope>NUCLEOTIDE SEQUENCE</scope>
</reference>
<dbReference type="Proteomes" id="UP000663842">
    <property type="component" value="Unassembled WGS sequence"/>
</dbReference>
<accession>A0A820LQA4</accession>
<evidence type="ECO:0000313" key="1">
    <source>
        <dbReference type="EMBL" id="CAF2267732.1"/>
    </source>
</evidence>
<gene>
    <name evidence="2" type="ORF">UXM345_LOCUS36500</name>
    <name evidence="1" type="ORF">XDN619_LOCUS36826</name>
</gene>
<dbReference type="EMBL" id="CAJNRG010019013">
    <property type="protein sequence ID" value="CAF2267732.1"/>
    <property type="molecule type" value="Genomic_DNA"/>
</dbReference>
<evidence type="ECO:0000313" key="2">
    <source>
        <dbReference type="EMBL" id="CAF4361245.1"/>
    </source>
</evidence>
<dbReference type="EMBL" id="CAJOBF010017292">
    <property type="protein sequence ID" value="CAF4361245.1"/>
    <property type="molecule type" value="Genomic_DNA"/>
</dbReference>
<name>A0A820LQA4_9BILA</name>
<organism evidence="2 3">
    <name type="scientific">Rotaria magnacalcarata</name>
    <dbReference type="NCBI Taxonomy" id="392030"/>
    <lineage>
        <taxon>Eukaryota</taxon>
        <taxon>Metazoa</taxon>
        <taxon>Spiralia</taxon>
        <taxon>Gnathifera</taxon>
        <taxon>Rotifera</taxon>
        <taxon>Eurotatoria</taxon>
        <taxon>Bdelloidea</taxon>
        <taxon>Philodinida</taxon>
        <taxon>Philodinidae</taxon>
        <taxon>Rotaria</taxon>
    </lineage>
</organism>
<dbReference type="AlphaFoldDB" id="A0A820LQA4"/>
<dbReference type="Proteomes" id="UP000663887">
    <property type="component" value="Unassembled WGS sequence"/>
</dbReference>
<comment type="caution">
    <text evidence="2">The sequence shown here is derived from an EMBL/GenBank/DDBJ whole genome shotgun (WGS) entry which is preliminary data.</text>
</comment>
<proteinExistence type="predicted"/>
<sequence length="83" mass="9251">MVKRHVALAWPGCISSAYYSKQVGSSKVGSSKVGSMFTKSDRVSWNAQDGNLIASHFNKYVTDTTYLDAKGKLPRPLLVLHWY</sequence>
<protein>
    <submittedName>
        <fullName evidence="2">Uncharacterized protein</fullName>
    </submittedName>
</protein>
<evidence type="ECO:0000313" key="3">
    <source>
        <dbReference type="Proteomes" id="UP000663842"/>
    </source>
</evidence>